<evidence type="ECO:0000256" key="1">
    <source>
        <dbReference type="ARBA" id="ARBA00001946"/>
    </source>
</evidence>
<evidence type="ECO:0000313" key="5">
    <source>
        <dbReference type="Proteomes" id="UP001595823"/>
    </source>
</evidence>
<dbReference type="SUPFAM" id="SSF55811">
    <property type="entry name" value="Nudix"/>
    <property type="match status" value="1"/>
</dbReference>
<dbReference type="PANTHER" id="PTHR11839">
    <property type="entry name" value="UDP/ADP-SUGAR PYROPHOSPHATASE"/>
    <property type="match status" value="1"/>
</dbReference>
<dbReference type="RefSeq" id="WP_380621759.1">
    <property type="nucleotide sequence ID" value="NZ_JBHSDK010000016.1"/>
</dbReference>
<dbReference type="Pfam" id="PF00293">
    <property type="entry name" value="NUDIX"/>
    <property type="match status" value="1"/>
</dbReference>
<evidence type="ECO:0000256" key="2">
    <source>
        <dbReference type="ARBA" id="ARBA00022801"/>
    </source>
</evidence>
<keyword evidence="2" id="KW-0378">Hydrolase</keyword>
<gene>
    <name evidence="4" type="ORF">ACFPET_13170</name>
</gene>
<evidence type="ECO:0000313" key="4">
    <source>
        <dbReference type="EMBL" id="MFC4336153.1"/>
    </source>
</evidence>
<dbReference type="PROSITE" id="PS51462">
    <property type="entry name" value="NUDIX"/>
    <property type="match status" value="1"/>
</dbReference>
<dbReference type="InterPro" id="IPR000086">
    <property type="entry name" value="NUDIX_hydrolase_dom"/>
</dbReference>
<dbReference type="Gene3D" id="3.90.79.10">
    <property type="entry name" value="Nucleoside Triphosphate Pyrophosphohydrolase"/>
    <property type="match status" value="1"/>
</dbReference>
<comment type="cofactor">
    <cofactor evidence="1">
        <name>Mg(2+)</name>
        <dbReference type="ChEBI" id="CHEBI:18420"/>
    </cofactor>
</comment>
<keyword evidence="5" id="KW-1185">Reference proteome</keyword>
<dbReference type="EMBL" id="JBHSDK010000016">
    <property type="protein sequence ID" value="MFC4336153.1"/>
    <property type="molecule type" value="Genomic_DNA"/>
</dbReference>
<sequence length="184" mass="20695">MDYSITETETAYRAYAYDLKVAQVRMPSGDTVRREILDHVGAVVAVPLNDAGQVALVRQYRVCTGEYLWEAPAGLRDQPGEDPLATARRELAEETDLRAARWDELGAFYTSPGMTDERIHHYLARDLTLVPHGERHARKDEEADMELRWWDLDKALEAVAAGEIRNGVTALALQLTYGHLLSSK</sequence>
<dbReference type="PANTHER" id="PTHR11839:SF18">
    <property type="entry name" value="NUDIX HYDROLASE DOMAIN-CONTAINING PROTEIN"/>
    <property type="match status" value="1"/>
</dbReference>
<feature type="domain" description="Nudix hydrolase" evidence="3">
    <location>
        <begin position="38"/>
        <end position="172"/>
    </location>
</feature>
<comment type="caution">
    <text evidence="4">The sequence shown here is derived from an EMBL/GenBank/DDBJ whole genome shotgun (WGS) entry which is preliminary data.</text>
</comment>
<organism evidence="4 5">
    <name type="scientific">Salininema proteolyticum</name>
    <dbReference type="NCBI Taxonomy" id="1607685"/>
    <lineage>
        <taxon>Bacteria</taxon>
        <taxon>Bacillati</taxon>
        <taxon>Actinomycetota</taxon>
        <taxon>Actinomycetes</taxon>
        <taxon>Glycomycetales</taxon>
        <taxon>Glycomycetaceae</taxon>
        <taxon>Salininema</taxon>
    </lineage>
</organism>
<proteinExistence type="predicted"/>
<evidence type="ECO:0000259" key="3">
    <source>
        <dbReference type="PROSITE" id="PS51462"/>
    </source>
</evidence>
<protein>
    <submittedName>
        <fullName evidence="4">NUDIX domain-containing protein</fullName>
    </submittedName>
</protein>
<name>A0ABV8U0H9_9ACTN</name>
<dbReference type="InterPro" id="IPR015797">
    <property type="entry name" value="NUDIX_hydrolase-like_dom_sf"/>
</dbReference>
<accession>A0ABV8U0H9</accession>
<dbReference type="Proteomes" id="UP001595823">
    <property type="component" value="Unassembled WGS sequence"/>
</dbReference>
<reference evidence="5" key="1">
    <citation type="journal article" date="2019" name="Int. J. Syst. Evol. Microbiol.">
        <title>The Global Catalogue of Microorganisms (GCM) 10K type strain sequencing project: providing services to taxonomists for standard genome sequencing and annotation.</title>
        <authorList>
            <consortium name="The Broad Institute Genomics Platform"/>
            <consortium name="The Broad Institute Genome Sequencing Center for Infectious Disease"/>
            <person name="Wu L."/>
            <person name="Ma J."/>
        </authorList>
    </citation>
    <scope>NUCLEOTIDE SEQUENCE [LARGE SCALE GENOMIC DNA]</scope>
    <source>
        <strain evidence="5">IBRC-M 10908</strain>
    </source>
</reference>